<accession>A0A9P8YFC4</accession>
<sequence length="1230" mass="132348">MAARAGTTWSGEGRHSLDGRPDYLSGVLTSGLEPTRNPFSDSRPSARATAAAAVSRETDHSQEQSRVEEMASAGPDSLLRGPRSSTSGAATGLFSTYASARATTTTTTSSRQEPANHYKQQEQPRQSGIQPLAAPSFNFEFSVPASPSLIRLSQQQHQQQHHGAPTSTQGDGPSRLDAYRSTDLRHPPKPFEPGYNRAVPALPVPLNEGALHNQHPDNPASKRPPPAHLESSDSIETHIHKRRQTLTDADKPIPVAAPQQRGIQQSPRRDGVGTSPRTRASVERRRRLSAAAAALRPAEPIPNPAQPREVSFLTTSFRQGATRDTTVPETTTDAHQAQPSEQTAPVPSAHAAPITTSFTFSRPGLFQGPADSTETIVPSRPGQRRAPASSSPDGVDKPSGSSVDASKQAPGTIEPNTDLRPAEDNSQEAIHTRRDLLPLKTVQRSMSDDKRSSFTRRPPVSYKPPVSSGSSTPNGNSASIPPIRGFRSSGSRRSLTLDMNLPSPRNFDNGDDYLDANHRDRSLRALEGRTDERGPALTPPDSALADTDDSGDVFLRIARQEAGPSDDEGRRYGDARSEVSRPSRPVRRPMSAAVNTYDPNSPPRLTRRMSEQENGRSRDPSVDVGIERLSRQNTVTYRGLSRERASEDARARSVVGGLRGSPMTPRTLTFQDATNPSSDSTSPHSRRRQHSVDTGYAAGTRVSSLKQSGSVVGQARNYSSSPLAPKAAADPQAEAGNVVEGTNSTTSTAAPSTVWDELDDLKSRIHRLELTGKLPPTSGAAISRATDERPPTAHTNATTMSASPKRGVAQAQASDAVSTTSSSHPIRKESHPVLHNALAKSKSLLSPEVYAALEAAAKDALSLTNMMGSSGQPGPISSAASGVGGSGPVVTDRQLRRKADSVCRSITELCIALSDGVAEAKAEPVAISVSPDKSPMTSPTVTRFTGLTGHARKPSTFIERSAVLSATSPRAASRLEDKRTSVLMGSALPSPRYNNPPVTIASIEASPGGRKSSLLLSRTRRAQTEEPEEARQSLLFRTRRAGTEEPEEASDRRSSLMVRGRRAGTEEPEEAGMRRASMLARTRRKTMEGDEDLPQLRTPSRAITEVAGVRSPREYMSHHTTPSRDETMTLSPSALPKRQLTTTSLASRIVQPTPPSTMASRRFLERSTERAAAEREVQFNFERDEMPTRRMSLAQPASLNRAGSLTRRTNRESMIAMPTSASGARTTTYR</sequence>
<evidence type="ECO:0000256" key="1">
    <source>
        <dbReference type="SAM" id="MobiDB-lite"/>
    </source>
</evidence>
<feature type="compositionally biased region" description="Basic and acidic residues" evidence="1">
    <location>
        <begin position="12"/>
        <end position="21"/>
    </location>
</feature>
<feature type="compositionally biased region" description="Polar residues" evidence="1">
    <location>
        <begin position="467"/>
        <end position="479"/>
    </location>
</feature>
<feature type="compositionally biased region" description="Low complexity" evidence="1">
    <location>
        <begin position="484"/>
        <end position="494"/>
    </location>
</feature>
<reference evidence="2" key="1">
    <citation type="journal article" date="2021" name="Nat. Commun.">
        <title>Genetic determinants of endophytism in the Arabidopsis root mycobiome.</title>
        <authorList>
            <person name="Mesny F."/>
            <person name="Miyauchi S."/>
            <person name="Thiergart T."/>
            <person name="Pickel B."/>
            <person name="Atanasova L."/>
            <person name="Karlsson M."/>
            <person name="Huettel B."/>
            <person name="Barry K.W."/>
            <person name="Haridas S."/>
            <person name="Chen C."/>
            <person name="Bauer D."/>
            <person name="Andreopoulos W."/>
            <person name="Pangilinan J."/>
            <person name="LaButti K."/>
            <person name="Riley R."/>
            <person name="Lipzen A."/>
            <person name="Clum A."/>
            <person name="Drula E."/>
            <person name="Henrissat B."/>
            <person name="Kohler A."/>
            <person name="Grigoriev I.V."/>
            <person name="Martin F.M."/>
            <person name="Hacquard S."/>
        </authorList>
    </citation>
    <scope>NUCLEOTIDE SEQUENCE</scope>
    <source>
        <strain evidence="2">MPI-CAGE-CH-0230</strain>
    </source>
</reference>
<feature type="compositionally biased region" description="Basic and acidic residues" evidence="1">
    <location>
        <begin position="640"/>
        <end position="651"/>
    </location>
</feature>
<feature type="compositionally biased region" description="Low complexity" evidence="1">
    <location>
        <begin position="289"/>
        <end position="298"/>
    </location>
</feature>
<feature type="compositionally biased region" description="Polar residues" evidence="1">
    <location>
        <begin position="1195"/>
        <end position="1207"/>
    </location>
</feature>
<feature type="compositionally biased region" description="Low complexity" evidence="1">
    <location>
        <begin position="322"/>
        <end position="331"/>
    </location>
</feature>
<feature type="compositionally biased region" description="Basic and acidic residues" evidence="1">
    <location>
        <begin position="177"/>
        <end position="186"/>
    </location>
</feature>
<feature type="region of interest" description="Disordered" evidence="1">
    <location>
        <begin position="1"/>
        <end position="753"/>
    </location>
</feature>
<feature type="region of interest" description="Disordered" evidence="1">
    <location>
        <begin position="773"/>
        <end position="827"/>
    </location>
</feature>
<feature type="compositionally biased region" description="Polar residues" evidence="1">
    <location>
        <begin position="1219"/>
        <end position="1230"/>
    </location>
</feature>
<feature type="compositionally biased region" description="Low complexity" evidence="1">
    <location>
        <begin position="42"/>
        <end position="55"/>
    </location>
</feature>
<feature type="compositionally biased region" description="Polar residues" evidence="1">
    <location>
        <begin position="811"/>
        <end position="824"/>
    </location>
</feature>
<evidence type="ECO:0000313" key="3">
    <source>
        <dbReference type="Proteomes" id="UP000756346"/>
    </source>
</evidence>
<keyword evidence="3" id="KW-1185">Reference proteome</keyword>
<dbReference type="AlphaFoldDB" id="A0A9P8YFC4"/>
<dbReference type="GeneID" id="70182374"/>
<feature type="compositionally biased region" description="Basic and acidic residues" evidence="1">
    <location>
        <begin position="608"/>
        <end position="630"/>
    </location>
</feature>
<feature type="region of interest" description="Disordered" evidence="1">
    <location>
        <begin position="1150"/>
        <end position="1230"/>
    </location>
</feature>
<dbReference type="RefSeq" id="XP_046016983.1">
    <property type="nucleotide sequence ID" value="XM_046152828.1"/>
</dbReference>
<proteinExistence type="predicted"/>
<feature type="compositionally biased region" description="Polar residues" evidence="1">
    <location>
        <begin position="793"/>
        <end position="802"/>
    </location>
</feature>
<evidence type="ECO:0008006" key="4">
    <source>
        <dbReference type="Google" id="ProtNLM"/>
    </source>
</evidence>
<feature type="region of interest" description="Disordered" evidence="1">
    <location>
        <begin position="1018"/>
        <end position="1076"/>
    </location>
</feature>
<feature type="compositionally biased region" description="Low complexity" evidence="1">
    <location>
        <begin position="722"/>
        <end position="735"/>
    </location>
</feature>
<protein>
    <recommendedName>
        <fullName evidence="4">LPXTG-motif cell wall anchor domain-containing protein</fullName>
    </recommendedName>
</protein>
<feature type="compositionally biased region" description="Polar residues" evidence="1">
    <location>
        <begin position="664"/>
        <end position="683"/>
    </location>
</feature>
<feature type="compositionally biased region" description="Basic and acidic residues" evidence="1">
    <location>
        <begin position="567"/>
        <end position="581"/>
    </location>
</feature>
<organism evidence="2 3">
    <name type="scientific">Microdochium trichocladiopsis</name>
    <dbReference type="NCBI Taxonomy" id="1682393"/>
    <lineage>
        <taxon>Eukaryota</taxon>
        <taxon>Fungi</taxon>
        <taxon>Dikarya</taxon>
        <taxon>Ascomycota</taxon>
        <taxon>Pezizomycotina</taxon>
        <taxon>Sordariomycetes</taxon>
        <taxon>Xylariomycetidae</taxon>
        <taxon>Xylariales</taxon>
        <taxon>Microdochiaceae</taxon>
        <taxon>Microdochium</taxon>
    </lineage>
</organism>
<feature type="compositionally biased region" description="Low complexity" evidence="1">
    <location>
        <begin position="95"/>
        <end position="111"/>
    </location>
</feature>
<comment type="caution">
    <text evidence="2">The sequence shown here is derived from an EMBL/GenBank/DDBJ whole genome shotgun (WGS) entry which is preliminary data.</text>
</comment>
<feature type="compositionally biased region" description="Basic and acidic residues" evidence="1">
    <location>
        <begin position="56"/>
        <end position="69"/>
    </location>
</feature>
<evidence type="ECO:0000313" key="2">
    <source>
        <dbReference type="EMBL" id="KAH7037862.1"/>
    </source>
</evidence>
<feature type="compositionally biased region" description="Polar residues" evidence="1">
    <location>
        <begin position="333"/>
        <end position="345"/>
    </location>
</feature>
<name>A0A9P8YFC4_9PEZI</name>
<feature type="compositionally biased region" description="Basic and acidic residues" evidence="1">
    <location>
        <begin position="515"/>
        <end position="534"/>
    </location>
</feature>
<dbReference type="EMBL" id="JAGTJQ010000002">
    <property type="protein sequence ID" value="KAH7037862.1"/>
    <property type="molecule type" value="Genomic_DNA"/>
</dbReference>
<dbReference type="Proteomes" id="UP000756346">
    <property type="component" value="Unassembled WGS sequence"/>
</dbReference>
<gene>
    <name evidence="2" type="ORF">B0I36DRAFT_314958</name>
</gene>
<feature type="compositionally biased region" description="Low complexity" evidence="1">
    <location>
        <begin position="742"/>
        <end position="753"/>
    </location>
</feature>
<feature type="compositionally biased region" description="Basic and acidic residues" evidence="1">
    <location>
        <begin position="1162"/>
        <end position="1188"/>
    </location>
</feature>
<feature type="compositionally biased region" description="Polar residues" evidence="1">
    <location>
        <begin position="701"/>
        <end position="721"/>
    </location>
</feature>
<dbReference type="OrthoDB" id="5369729at2759"/>